<dbReference type="EMBL" id="DVJN01000231">
    <property type="protein sequence ID" value="HIS93791.1"/>
    <property type="molecule type" value="Genomic_DNA"/>
</dbReference>
<evidence type="ECO:0000256" key="3">
    <source>
        <dbReference type="ARBA" id="ARBA00022448"/>
    </source>
</evidence>
<evidence type="ECO:0000313" key="10">
    <source>
        <dbReference type="Proteomes" id="UP000824140"/>
    </source>
</evidence>
<keyword evidence="7 8" id="KW-0472">Membrane</keyword>
<feature type="transmembrane region" description="Helical" evidence="8">
    <location>
        <begin position="216"/>
        <end position="239"/>
    </location>
</feature>
<dbReference type="InterPro" id="IPR004776">
    <property type="entry name" value="Mem_transp_PIN-like"/>
</dbReference>
<evidence type="ECO:0000256" key="2">
    <source>
        <dbReference type="ARBA" id="ARBA00010145"/>
    </source>
</evidence>
<evidence type="ECO:0000256" key="8">
    <source>
        <dbReference type="SAM" id="Phobius"/>
    </source>
</evidence>
<feature type="transmembrane region" description="Helical" evidence="8">
    <location>
        <begin position="100"/>
        <end position="121"/>
    </location>
</feature>
<comment type="caution">
    <text evidence="9">The sequence shown here is derived from an EMBL/GenBank/DDBJ whole genome shotgun (WGS) entry which is preliminary data.</text>
</comment>
<keyword evidence="3" id="KW-0813">Transport</keyword>
<evidence type="ECO:0000256" key="6">
    <source>
        <dbReference type="ARBA" id="ARBA00022989"/>
    </source>
</evidence>
<name>A0A9D1K6W6_9FIRM</name>
<keyword evidence="5 8" id="KW-0812">Transmembrane</keyword>
<evidence type="ECO:0000256" key="7">
    <source>
        <dbReference type="ARBA" id="ARBA00023136"/>
    </source>
</evidence>
<feature type="transmembrane region" description="Helical" evidence="8">
    <location>
        <begin position="66"/>
        <end position="88"/>
    </location>
</feature>
<feature type="transmembrane region" description="Helical" evidence="8">
    <location>
        <begin position="160"/>
        <end position="178"/>
    </location>
</feature>
<evidence type="ECO:0000256" key="1">
    <source>
        <dbReference type="ARBA" id="ARBA00004651"/>
    </source>
</evidence>
<dbReference type="Pfam" id="PF03547">
    <property type="entry name" value="Mem_trans"/>
    <property type="match status" value="2"/>
</dbReference>
<sequence length="301" mass="32137">MSILPVVYQILMLFIIAAIGLLLRVRGVFTDPVIKGVNTTVLMVTWPAMMLMTTQREFSMEVFEGFMIVLGGSIVVLSLACALAYVLLRGRVEDRLRPVLCMLAAMPNAGYIGLPIVEAVYGDAATVYLAAYIVGFNIVLWTIGVSLFTGFHFGSLKGMLNPGFICAVLGTILFLLSIRLPTPILSAVNQLGALNTPLSMLLLGARMDALRPRQLLNARLWIVTVVKLLAMPLIVLFAARALGVSGMPLGILVLCSAMPAASAGQMLAEKYDAHVNTAATGISISTLSCIATIPLMLLLLG</sequence>
<gene>
    <name evidence="9" type="ORF">IAA84_12315</name>
</gene>
<evidence type="ECO:0000313" key="9">
    <source>
        <dbReference type="EMBL" id="HIS93791.1"/>
    </source>
</evidence>
<reference evidence="9" key="1">
    <citation type="submission" date="2020-10" db="EMBL/GenBank/DDBJ databases">
        <authorList>
            <person name="Gilroy R."/>
        </authorList>
    </citation>
    <scope>NUCLEOTIDE SEQUENCE</scope>
    <source>
        <strain evidence="9">13766</strain>
    </source>
</reference>
<dbReference type="Proteomes" id="UP000824140">
    <property type="component" value="Unassembled WGS sequence"/>
</dbReference>
<dbReference type="PANTHER" id="PTHR36838">
    <property type="entry name" value="AUXIN EFFLUX CARRIER FAMILY PROTEIN"/>
    <property type="match status" value="1"/>
</dbReference>
<keyword evidence="4" id="KW-1003">Cell membrane</keyword>
<evidence type="ECO:0000256" key="4">
    <source>
        <dbReference type="ARBA" id="ARBA00022475"/>
    </source>
</evidence>
<dbReference type="GO" id="GO:0005886">
    <property type="term" value="C:plasma membrane"/>
    <property type="evidence" value="ECO:0007669"/>
    <property type="project" value="UniProtKB-SubCell"/>
</dbReference>
<feature type="transmembrane region" description="Helical" evidence="8">
    <location>
        <begin position="245"/>
        <end position="267"/>
    </location>
</feature>
<protein>
    <submittedName>
        <fullName evidence="9">AEC family transporter</fullName>
    </submittedName>
</protein>
<dbReference type="AlphaFoldDB" id="A0A9D1K6W6"/>
<comment type="subcellular location">
    <subcellularLocation>
        <location evidence="1">Cell membrane</location>
        <topology evidence="1">Multi-pass membrane protein</topology>
    </subcellularLocation>
</comment>
<dbReference type="Gene3D" id="1.20.1530.20">
    <property type="match status" value="1"/>
</dbReference>
<evidence type="ECO:0000256" key="5">
    <source>
        <dbReference type="ARBA" id="ARBA00022692"/>
    </source>
</evidence>
<feature type="transmembrane region" description="Helical" evidence="8">
    <location>
        <begin position="127"/>
        <end position="148"/>
    </location>
</feature>
<organism evidence="9 10">
    <name type="scientific">Candidatus Alectryocaccomicrobium excrementavium</name>
    <dbReference type="NCBI Taxonomy" id="2840668"/>
    <lineage>
        <taxon>Bacteria</taxon>
        <taxon>Bacillati</taxon>
        <taxon>Bacillota</taxon>
        <taxon>Clostridia</taxon>
        <taxon>Candidatus Alectryocaccomicrobium</taxon>
    </lineage>
</organism>
<feature type="transmembrane region" description="Helical" evidence="8">
    <location>
        <begin position="37"/>
        <end position="54"/>
    </location>
</feature>
<feature type="transmembrane region" description="Helical" evidence="8">
    <location>
        <begin position="279"/>
        <end position="300"/>
    </location>
</feature>
<dbReference type="GO" id="GO:0055085">
    <property type="term" value="P:transmembrane transport"/>
    <property type="evidence" value="ECO:0007669"/>
    <property type="project" value="InterPro"/>
</dbReference>
<comment type="similarity">
    <text evidence="2">Belongs to the auxin efflux carrier (TC 2.A.69) family.</text>
</comment>
<proteinExistence type="inferred from homology"/>
<feature type="transmembrane region" description="Helical" evidence="8">
    <location>
        <begin position="6"/>
        <end position="25"/>
    </location>
</feature>
<reference evidence="9" key="2">
    <citation type="journal article" date="2021" name="PeerJ">
        <title>Extensive microbial diversity within the chicken gut microbiome revealed by metagenomics and culture.</title>
        <authorList>
            <person name="Gilroy R."/>
            <person name="Ravi A."/>
            <person name="Getino M."/>
            <person name="Pursley I."/>
            <person name="Horton D.L."/>
            <person name="Alikhan N.F."/>
            <person name="Baker D."/>
            <person name="Gharbi K."/>
            <person name="Hall N."/>
            <person name="Watson M."/>
            <person name="Adriaenssens E.M."/>
            <person name="Foster-Nyarko E."/>
            <person name="Jarju S."/>
            <person name="Secka A."/>
            <person name="Antonio M."/>
            <person name="Oren A."/>
            <person name="Chaudhuri R.R."/>
            <person name="La Ragione R."/>
            <person name="Hildebrand F."/>
            <person name="Pallen M.J."/>
        </authorList>
    </citation>
    <scope>NUCLEOTIDE SEQUENCE</scope>
    <source>
        <strain evidence="9">13766</strain>
    </source>
</reference>
<accession>A0A9D1K6W6</accession>
<keyword evidence="6 8" id="KW-1133">Transmembrane helix</keyword>
<dbReference type="PANTHER" id="PTHR36838:SF1">
    <property type="entry name" value="SLR1864 PROTEIN"/>
    <property type="match status" value="1"/>
</dbReference>
<dbReference type="InterPro" id="IPR038770">
    <property type="entry name" value="Na+/solute_symporter_sf"/>
</dbReference>